<evidence type="ECO:0000313" key="2">
    <source>
        <dbReference type="Proteomes" id="UP000031668"/>
    </source>
</evidence>
<dbReference type="OrthoDB" id="8049819at2759"/>
<dbReference type="SUPFAM" id="SSF56672">
    <property type="entry name" value="DNA/RNA polymerases"/>
    <property type="match status" value="1"/>
</dbReference>
<evidence type="ECO:0000313" key="1">
    <source>
        <dbReference type="EMBL" id="KII65509.1"/>
    </source>
</evidence>
<reference evidence="1 2" key="1">
    <citation type="journal article" date="2014" name="Genome Biol. Evol.">
        <title>The genome of the myxosporean Thelohanellus kitauei shows adaptations to nutrient acquisition within its fish host.</title>
        <authorList>
            <person name="Yang Y."/>
            <person name="Xiong J."/>
            <person name="Zhou Z."/>
            <person name="Huo F."/>
            <person name="Miao W."/>
            <person name="Ran C."/>
            <person name="Liu Y."/>
            <person name="Zhang J."/>
            <person name="Feng J."/>
            <person name="Wang M."/>
            <person name="Wang M."/>
            <person name="Wang L."/>
            <person name="Yao B."/>
        </authorList>
    </citation>
    <scope>NUCLEOTIDE SEQUENCE [LARGE SCALE GENOMIC DNA]</scope>
    <source>
        <strain evidence="1">Wuqing</strain>
    </source>
</reference>
<proteinExistence type="predicted"/>
<accession>A0A0C2IJE6</accession>
<dbReference type="Gene3D" id="3.30.70.270">
    <property type="match status" value="1"/>
</dbReference>
<dbReference type="Proteomes" id="UP000031668">
    <property type="component" value="Unassembled WGS sequence"/>
</dbReference>
<organism evidence="1 2">
    <name type="scientific">Thelohanellus kitauei</name>
    <name type="common">Myxosporean</name>
    <dbReference type="NCBI Taxonomy" id="669202"/>
    <lineage>
        <taxon>Eukaryota</taxon>
        <taxon>Metazoa</taxon>
        <taxon>Cnidaria</taxon>
        <taxon>Myxozoa</taxon>
        <taxon>Myxosporea</taxon>
        <taxon>Bivalvulida</taxon>
        <taxon>Platysporina</taxon>
        <taxon>Myxobolidae</taxon>
        <taxon>Thelohanellus</taxon>
    </lineage>
</organism>
<sequence length="130" mass="15166">MKLDPARIQPVLDFHIAKNPHEVKKFLGFASYYSKFIPDFAVTFKPFHWISEKSTPFDFTSIQMKSFQGKVLADASNTAMGLVLEKECRVLCYASRVLKSREIIYYTWTKVFEDSICIEKISSIHIRQYI</sequence>
<keyword evidence="2" id="KW-1185">Reference proteome</keyword>
<dbReference type="InterPro" id="IPR043128">
    <property type="entry name" value="Rev_trsase/Diguanyl_cyclase"/>
</dbReference>
<name>A0A0C2IJE6_THEKT</name>
<protein>
    <submittedName>
        <fullName evidence="1">Retrovirus-related Pol polyprotein from transposon 17.6</fullName>
    </submittedName>
</protein>
<comment type="caution">
    <text evidence="1">The sequence shown here is derived from an EMBL/GenBank/DDBJ whole genome shotgun (WGS) entry which is preliminary data.</text>
</comment>
<dbReference type="InterPro" id="IPR043502">
    <property type="entry name" value="DNA/RNA_pol_sf"/>
</dbReference>
<gene>
    <name evidence="1" type="ORF">RF11_05161</name>
</gene>
<dbReference type="PANTHER" id="PTHR34072">
    <property type="entry name" value="ENZYMATIC POLYPROTEIN-RELATED"/>
    <property type="match status" value="1"/>
</dbReference>
<dbReference type="AlphaFoldDB" id="A0A0C2IJE6"/>
<dbReference type="EMBL" id="JWZT01003805">
    <property type="protein sequence ID" value="KII65509.1"/>
    <property type="molecule type" value="Genomic_DNA"/>
</dbReference>